<reference evidence="6" key="1">
    <citation type="submission" date="2023-02" db="EMBL/GenBank/DDBJ databases">
        <title>Colletotrichum kahawae CIFC_Que2 genome sequencing and assembly.</title>
        <authorList>
            <person name="Baroncelli R."/>
        </authorList>
    </citation>
    <scope>NUCLEOTIDE SEQUENCE</scope>
    <source>
        <strain evidence="6">CIFC_Que2</strain>
    </source>
</reference>
<name>A0AAE0CYG7_COLKA</name>
<evidence type="ECO:0000259" key="5">
    <source>
        <dbReference type="PROSITE" id="PS51718"/>
    </source>
</evidence>
<feature type="region of interest" description="Disordered" evidence="3">
    <location>
        <begin position="424"/>
        <end position="451"/>
    </location>
</feature>
<feature type="compositionally biased region" description="Acidic residues" evidence="3">
    <location>
        <begin position="434"/>
        <end position="447"/>
    </location>
</feature>
<gene>
    <name evidence="6" type="ORF">CKAH01_09898</name>
</gene>
<keyword evidence="7" id="KW-1185">Reference proteome</keyword>
<dbReference type="InterPro" id="IPR000375">
    <property type="entry name" value="Dynamin_stalk"/>
</dbReference>
<sequence length="736" mass="82584">MAPVQSTPQTGLGNRHLLDKIDKLRELGISKQVPLPQLVVVGDQSSGKSSVLESLTGYYFPRSVGLCTRHATEIVCRREPTTSIVVTIHPFDATAEKAELARSFRHVLQDLRGGQFAEVLQLASTVMGLKSTTDGSSEGDAFSKDILRVEICGPDEEHLTIIDVPVLLLTNLFKGIFENVQEGFSTSRDVALVKSMVKDYIKDSRTIILAVIPCNVDVATQTILTYAAEADPEGKRTLCVLTKPDLVRENATREAAMDLIRGKRRDIQLGYYVVKNRGADDTSSSKDERDFEEKFFFDEEPWCRLDKSRLGVPALRSRLRELLMDRTKSEFPKVRRDINERLADAKKQLAALGQPRSTADEQKRFLGEIVSRFVELKNFGLNAYYTGDPLFDKHPDLRLATRVREANTAFSKMFFQNAHTRQFADPAASKSEGDDPDESSEEPDNDDDASRNDLYPLSFLIPFDESGELDGVLAEACKCAKPETSGIMKHLEKLYLTSRGYELGTFSSHMLPTAFKEQSTKWEATTLAHVSNMILIVHHFIYSVVKEACVDSQVRDALLSSILDELVKRYQVAMDQAMLLILVEREGRSITYNPAFDRALNQVKTMRSASKYEDSKITVQNGEESLECVIWKDLKRETTEAEGLNETCCTTHDVLRSYFDIASARFSDMTCTQVVDYFLLGSEDGPLGVLCPNRIFGMTNEQLDMVAGEDAVSKSLREMLKNDIKLFQDGKKILRT</sequence>
<comment type="caution">
    <text evidence="6">The sequence shown here is derived from an EMBL/GenBank/DDBJ whole genome shotgun (WGS) entry which is preliminary data.</text>
</comment>
<dbReference type="EMBL" id="VYYT01000732">
    <property type="protein sequence ID" value="KAK2729989.1"/>
    <property type="molecule type" value="Genomic_DNA"/>
</dbReference>
<dbReference type="PROSITE" id="PS51718">
    <property type="entry name" value="G_DYNAMIN_2"/>
    <property type="match status" value="1"/>
</dbReference>
<dbReference type="PRINTS" id="PR00195">
    <property type="entry name" value="DYNAMIN"/>
</dbReference>
<feature type="domain" description="Dynamin-type G" evidence="5">
    <location>
        <begin position="32"/>
        <end position="332"/>
    </location>
</feature>
<dbReference type="GO" id="GO:0005874">
    <property type="term" value="C:microtubule"/>
    <property type="evidence" value="ECO:0007669"/>
    <property type="project" value="TreeGrafter"/>
</dbReference>
<dbReference type="InterPro" id="IPR020850">
    <property type="entry name" value="GED_dom"/>
</dbReference>
<dbReference type="InterPro" id="IPR022812">
    <property type="entry name" value="Dynamin"/>
</dbReference>
<dbReference type="InterPro" id="IPR030381">
    <property type="entry name" value="G_DYNAMIN_dom"/>
</dbReference>
<evidence type="ECO:0000313" key="7">
    <source>
        <dbReference type="Proteomes" id="UP001281614"/>
    </source>
</evidence>
<dbReference type="CDD" id="cd08771">
    <property type="entry name" value="DLP_1"/>
    <property type="match status" value="1"/>
</dbReference>
<dbReference type="GO" id="GO:0008017">
    <property type="term" value="F:microtubule binding"/>
    <property type="evidence" value="ECO:0007669"/>
    <property type="project" value="TreeGrafter"/>
</dbReference>
<dbReference type="InterPro" id="IPR027417">
    <property type="entry name" value="P-loop_NTPase"/>
</dbReference>
<dbReference type="InterPro" id="IPR045063">
    <property type="entry name" value="Dynamin_N"/>
</dbReference>
<evidence type="ECO:0000256" key="3">
    <source>
        <dbReference type="SAM" id="MobiDB-lite"/>
    </source>
</evidence>
<evidence type="ECO:0000313" key="6">
    <source>
        <dbReference type="EMBL" id="KAK2729989.1"/>
    </source>
</evidence>
<protein>
    <submittedName>
        <fullName evidence="6">Iinterferon-induced GTP-binding protein Mx2</fullName>
    </submittedName>
</protein>
<dbReference type="SUPFAM" id="SSF52540">
    <property type="entry name" value="P-loop containing nucleoside triphosphate hydrolases"/>
    <property type="match status" value="1"/>
</dbReference>
<dbReference type="GO" id="GO:0000266">
    <property type="term" value="P:mitochondrial fission"/>
    <property type="evidence" value="ECO:0007669"/>
    <property type="project" value="TreeGrafter"/>
</dbReference>
<keyword evidence="2" id="KW-0342">GTP-binding</keyword>
<dbReference type="AlphaFoldDB" id="A0AAE0CYG7"/>
<dbReference type="Pfam" id="PF00350">
    <property type="entry name" value="Dynamin_N"/>
    <property type="match status" value="1"/>
</dbReference>
<accession>A0AAE0CYG7</accession>
<dbReference type="InterPro" id="IPR001401">
    <property type="entry name" value="Dynamin_GTPase"/>
</dbReference>
<dbReference type="PANTHER" id="PTHR11566">
    <property type="entry name" value="DYNAMIN"/>
    <property type="match status" value="1"/>
</dbReference>
<dbReference type="GO" id="GO:0016020">
    <property type="term" value="C:membrane"/>
    <property type="evidence" value="ECO:0007669"/>
    <property type="project" value="TreeGrafter"/>
</dbReference>
<dbReference type="PANTHER" id="PTHR11566:SF215">
    <property type="entry name" value="DYNAMIN GTPASE"/>
    <property type="match status" value="1"/>
</dbReference>
<proteinExistence type="predicted"/>
<organism evidence="6 7">
    <name type="scientific">Colletotrichum kahawae</name>
    <name type="common">Coffee berry disease fungus</name>
    <dbReference type="NCBI Taxonomy" id="34407"/>
    <lineage>
        <taxon>Eukaryota</taxon>
        <taxon>Fungi</taxon>
        <taxon>Dikarya</taxon>
        <taxon>Ascomycota</taxon>
        <taxon>Pezizomycotina</taxon>
        <taxon>Sordariomycetes</taxon>
        <taxon>Hypocreomycetidae</taxon>
        <taxon>Glomerellales</taxon>
        <taxon>Glomerellaceae</taxon>
        <taxon>Colletotrichum</taxon>
        <taxon>Colletotrichum gloeosporioides species complex</taxon>
    </lineage>
</organism>
<keyword evidence="1" id="KW-0547">Nucleotide-binding</keyword>
<dbReference type="GO" id="GO:0005525">
    <property type="term" value="F:GTP binding"/>
    <property type="evidence" value="ECO:0007669"/>
    <property type="project" value="InterPro"/>
</dbReference>
<feature type="domain" description="GED" evidence="4">
    <location>
        <begin position="648"/>
        <end position="736"/>
    </location>
</feature>
<dbReference type="Proteomes" id="UP001281614">
    <property type="component" value="Unassembled WGS sequence"/>
</dbReference>
<dbReference type="Pfam" id="PF01031">
    <property type="entry name" value="Dynamin_M"/>
    <property type="match status" value="1"/>
</dbReference>
<evidence type="ECO:0000259" key="4">
    <source>
        <dbReference type="PROSITE" id="PS51388"/>
    </source>
</evidence>
<dbReference type="PROSITE" id="PS51388">
    <property type="entry name" value="GED"/>
    <property type="match status" value="1"/>
</dbReference>
<dbReference type="GO" id="GO:0006897">
    <property type="term" value="P:endocytosis"/>
    <property type="evidence" value="ECO:0007669"/>
    <property type="project" value="TreeGrafter"/>
</dbReference>
<dbReference type="SMART" id="SM00053">
    <property type="entry name" value="DYNc"/>
    <property type="match status" value="1"/>
</dbReference>
<dbReference type="GO" id="GO:0003924">
    <property type="term" value="F:GTPase activity"/>
    <property type="evidence" value="ECO:0007669"/>
    <property type="project" value="InterPro"/>
</dbReference>
<evidence type="ECO:0000256" key="1">
    <source>
        <dbReference type="ARBA" id="ARBA00022741"/>
    </source>
</evidence>
<dbReference type="Gene3D" id="3.40.50.300">
    <property type="entry name" value="P-loop containing nucleotide triphosphate hydrolases"/>
    <property type="match status" value="1"/>
</dbReference>
<dbReference type="FunFam" id="3.40.50.300:FF:001425">
    <property type="entry name" value="Dynamin GTPase, putative"/>
    <property type="match status" value="1"/>
</dbReference>
<evidence type="ECO:0000256" key="2">
    <source>
        <dbReference type="ARBA" id="ARBA00023134"/>
    </source>
</evidence>
<dbReference type="GO" id="GO:0016559">
    <property type="term" value="P:peroxisome fission"/>
    <property type="evidence" value="ECO:0007669"/>
    <property type="project" value="TreeGrafter"/>
</dbReference>
<dbReference type="GO" id="GO:0048312">
    <property type="term" value="P:intracellular distribution of mitochondria"/>
    <property type="evidence" value="ECO:0007669"/>
    <property type="project" value="TreeGrafter"/>
</dbReference>
<dbReference type="GO" id="GO:0005739">
    <property type="term" value="C:mitochondrion"/>
    <property type="evidence" value="ECO:0007669"/>
    <property type="project" value="TreeGrafter"/>
</dbReference>